<name>A0ABP0Z3I3_9ROSI</name>
<organism evidence="1 2">
    <name type="scientific">Citrullus colocynthis</name>
    <name type="common">colocynth</name>
    <dbReference type="NCBI Taxonomy" id="252529"/>
    <lineage>
        <taxon>Eukaryota</taxon>
        <taxon>Viridiplantae</taxon>
        <taxon>Streptophyta</taxon>
        <taxon>Embryophyta</taxon>
        <taxon>Tracheophyta</taxon>
        <taxon>Spermatophyta</taxon>
        <taxon>Magnoliopsida</taxon>
        <taxon>eudicotyledons</taxon>
        <taxon>Gunneridae</taxon>
        <taxon>Pentapetalae</taxon>
        <taxon>rosids</taxon>
        <taxon>fabids</taxon>
        <taxon>Cucurbitales</taxon>
        <taxon>Cucurbitaceae</taxon>
        <taxon>Benincaseae</taxon>
        <taxon>Citrullus</taxon>
    </lineage>
</organism>
<dbReference type="EMBL" id="OZ021741">
    <property type="protein sequence ID" value="CAK9326365.1"/>
    <property type="molecule type" value="Genomic_DNA"/>
</dbReference>
<sequence>MDSASASAAASSAAAAAAAGNHVAARQSASAAEVSAAAALVSSDVVAGIAPGTPIAALALASANSARHSALLAVHAANMVAPGAANVVKQQY</sequence>
<evidence type="ECO:0000313" key="2">
    <source>
        <dbReference type="Proteomes" id="UP001642487"/>
    </source>
</evidence>
<protein>
    <submittedName>
        <fullName evidence="1">Uncharacterized protein</fullName>
    </submittedName>
</protein>
<dbReference type="Proteomes" id="UP001642487">
    <property type="component" value="Chromosome 7"/>
</dbReference>
<proteinExistence type="predicted"/>
<keyword evidence="2" id="KW-1185">Reference proteome</keyword>
<reference evidence="1 2" key="1">
    <citation type="submission" date="2024-03" db="EMBL/GenBank/DDBJ databases">
        <authorList>
            <person name="Gkanogiannis A."/>
            <person name="Becerra Lopez-Lavalle L."/>
        </authorList>
    </citation>
    <scope>NUCLEOTIDE SEQUENCE [LARGE SCALE GENOMIC DNA]</scope>
</reference>
<gene>
    <name evidence="1" type="ORF">CITCOLO1_LOCUS18707</name>
</gene>
<accession>A0ABP0Z3I3</accession>
<evidence type="ECO:0000313" key="1">
    <source>
        <dbReference type="EMBL" id="CAK9326365.1"/>
    </source>
</evidence>